<evidence type="ECO:0000256" key="6">
    <source>
        <dbReference type="ARBA" id="ARBA00022801"/>
    </source>
</evidence>
<dbReference type="Proteomes" id="UP000694424">
    <property type="component" value="Unplaced"/>
</dbReference>
<feature type="compositionally biased region" description="Basic and acidic residues" evidence="10">
    <location>
        <begin position="90"/>
        <end position="111"/>
    </location>
</feature>
<dbReference type="FunFam" id="3.40.50.1000:FF:000032">
    <property type="entry name" value="Cytosolic 5-nucleotidase 3-like"/>
    <property type="match status" value="1"/>
</dbReference>
<dbReference type="Pfam" id="PF05822">
    <property type="entry name" value="UMPH-1"/>
    <property type="match status" value="1"/>
</dbReference>
<comment type="similarity">
    <text evidence="2 9">Belongs to the pyrimidine 5'-nucleotidase family.</text>
</comment>
<dbReference type="InterPro" id="IPR023214">
    <property type="entry name" value="HAD_sf"/>
</dbReference>
<dbReference type="PANTHER" id="PTHR13045:SF14">
    <property type="entry name" value="CYTOSOLIC 5'-NUCLEOTIDASE 3A"/>
    <property type="match status" value="1"/>
</dbReference>
<evidence type="ECO:0000256" key="10">
    <source>
        <dbReference type="SAM" id="MobiDB-lite"/>
    </source>
</evidence>
<keyword evidence="9" id="KW-0963">Cytoplasm</keyword>
<comment type="subcellular location">
    <subcellularLocation>
        <location evidence="9">Cytoplasm</location>
    </subcellularLocation>
</comment>
<dbReference type="AlphaFoldDB" id="A0A8B9QHW6"/>
<feature type="chain" id="PRO_5034967057" description="5'-nucleotidase" evidence="11">
    <location>
        <begin position="31"/>
        <end position="341"/>
    </location>
</feature>
<evidence type="ECO:0000256" key="9">
    <source>
        <dbReference type="RuleBase" id="RU361276"/>
    </source>
</evidence>
<keyword evidence="4" id="KW-0479">Metal-binding</keyword>
<organism evidence="12 13">
    <name type="scientific">Apteryx owenii</name>
    <name type="common">Little spotted kiwi</name>
    <dbReference type="NCBI Taxonomy" id="8824"/>
    <lineage>
        <taxon>Eukaryota</taxon>
        <taxon>Metazoa</taxon>
        <taxon>Chordata</taxon>
        <taxon>Craniata</taxon>
        <taxon>Vertebrata</taxon>
        <taxon>Euteleostomi</taxon>
        <taxon>Archelosauria</taxon>
        <taxon>Archosauria</taxon>
        <taxon>Dinosauria</taxon>
        <taxon>Saurischia</taxon>
        <taxon>Theropoda</taxon>
        <taxon>Coelurosauria</taxon>
        <taxon>Aves</taxon>
        <taxon>Palaeognathae</taxon>
        <taxon>Apterygiformes</taxon>
        <taxon>Apterygidae</taxon>
        <taxon>Apteryx</taxon>
    </lineage>
</organism>
<dbReference type="InterPro" id="IPR036412">
    <property type="entry name" value="HAD-like_sf"/>
</dbReference>
<reference evidence="12" key="1">
    <citation type="submission" date="2025-08" db="UniProtKB">
        <authorList>
            <consortium name="Ensembl"/>
        </authorList>
    </citation>
    <scope>IDENTIFICATION</scope>
</reference>
<keyword evidence="11" id="KW-0732">Signal</keyword>
<dbReference type="PANTHER" id="PTHR13045">
    <property type="entry name" value="5'-NUCLEOTIDASE"/>
    <property type="match status" value="1"/>
</dbReference>
<evidence type="ECO:0000256" key="4">
    <source>
        <dbReference type="ARBA" id="ARBA00022723"/>
    </source>
</evidence>
<dbReference type="SUPFAM" id="SSF56784">
    <property type="entry name" value="HAD-like"/>
    <property type="match status" value="1"/>
</dbReference>
<evidence type="ECO:0000313" key="13">
    <source>
        <dbReference type="Proteomes" id="UP000694424"/>
    </source>
</evidence>
<evidence type="ECO:0000256" key="2">
    <source>
        <dbReference type="ARBA" id="ARBA00008389"/>
    </source>
</evidence>
<keyword evidence="6 9" id="KW-0378">Hydrolase</keyword>
<evidence type="ECO:0000256" key="1">
    <source>
        <dbReference type="ARBA" id="ARBA00000815"/>
    </source>
</evidence>
<comment type="catalytic activity">
    <reaction evidence="1 9">
        <text>a ribonucleoside 5'-phosphate + H2O = a ribonucleoside + phosphate</text>
        <dbReference type="Rhea" id="RHEA:12484"/>
        <dbReference type="ChEBI" id="CHEBI:15377"/>
        <dbReference type="ChEBI" id="CHEBI:18254"/>
        <dbReference type="ChEBI" id="CHEBI:43474"/>
        <dbReference type="ChEBI" id="CHEBI:58043"/>
        <dbReference type="EC" id="3.1.3.5"/>
    </reaction>
</comment>
<dbReference type="InterPro" id="IPR006434">
    <property type="entry name" value="Pyrimidine_nucleotidase_eu"/>
</dbReference>
<sequence length="341" mass="38662">RAAGRRRGGGAARSLLWPWLLGGWWTPARSAEAKLPLPQRRRSGPAVPQRRTGRAPGGYHGQDRGGEDGSGGQRQRVRAGGRRGAGPVHLHHEEEDGQEDQDHRDDARISEEDCPYQGPRKSRRDYLWPHQRWSCQTSDIIDNSKLITEECRKKLLQLKETYYAIEIDPALTIEEKYPYMVEWYNKSHALLIEQGLQKDKFAEIVRESDVMLKEGYENFFDKLNEHNIPVFIFSAGIGDILEEVIHQAGVYHSNVKVVSNFMDFDENGILKGFKGELIHVYNKHDGALKNTEYFKQLKDNSNIILLGDSQGDLSMADGVANVEHILKIGYLNDKVSSLVTS</sequence>
<keyword evidence="8 9" id="KW-0546">Nucleotide metabolism</keyword>
<name>A0A8B9QHW6_APTOW</name>
<evidence type="ECO:0000256" key="3">
    <source>
        <dbReference type="ARBA" id="ARBA00012643"/>
    </source>
</evidence>
<reference evidence="12" key="2">
    <citation type="submission" date="2025-09" db="UniProtKB">
        <authorList>
            <consortium name="Ensembl"/>
        </authorList>
    </citation>
    <scope>IDENTIFICATION</scope>
</reference>
<dbReference type="Gene3D" id="3.40.50.1000">
    <property type="entry name" value="HAD superfamily/HAD-like"/>
    <property type="match status" value="1"/>
</dbReference>
<dbReference type="GO" id="GO:0005737">
    <property type="term" value="C:cytoplasm"/>
    <property type="evidence" value="ECO:0007669"/>
    <property type="project" value="UniProtKB-SubCell"/>
</dbReference>
<proteinExistence type="inferred from homology"/>
<feature type="region of interest" description="Disordered" evidence="10">
    <location>
        <begin position="31"/>
        <end position="121"/>
    </location>
</feature>
<evidence type="ECO:0000256" key="8">
    <source>
        <dbReference type="ARBA" id="ARBA00023080"/>
    </source>
</evidence>
<evidence type="ECO:0000256" key="5">
    <source>
        <dbReference type="ARBA" id="ARBA00022741"/>
    </source>
</evidence>
<accession>A0A8B9QHW6</accession>
<keyword evidence="13" id="KW-1185">Reference proteome</keyword>
<dbReference type="Ensembl" id="ENSAOWT00000031874.1">
    <property type="protein sequence ID" value="ENSAOWP00000028133.1"/>
    <property type="gene ID" value="ENSAOWG00000018939.1"/>
</dbReference>
<keyword evidence="5 9" id="KW-0547">Nucleotide-binding</keyword>
<feature type="signal peptide" evidence="11">
    <location>
        <begin position="1"/>
        <end position="30"/>
    </location>
</feature>
<dbReference type="EC" id="3.1.3.5" evidence="3 9"/>
<dbReference type="NCBIfam" id="TIGR01544">
    <property type="entry name" value="HAD-SF-IE"/>
    <property type="match status" value="1"/>
</dbReference>
<protein>
    <recommendedName>
        <fullName evidence="3 9">5'-nucleotidase</fullName>
        <ecNumber evidence="3 9">3.1.3.5</ecNumber>
    </recommendedName>
</protein>
<dbReference type="GO" id="GO:0000287">
    <property type="term" value="F:magnesium ion binding"/>
    <property type="evidence" value="ECO:0007669"/>
    <property type="project" value="InterPro"/>
</dbReference>
<keyword evidence="7" id="KW-0460">Magnesium</keyword>
<evidence type="ECO:0000313" key="12">
    <source>
        <dbReference type="Ensembl" id="ENSAOWP00000028133.1"/>
    </source>
</evidence>
<dbReference type="GO" id="GO:0000166">
    <property type="term" value="F:nucleotide binding"/>
    <property type="evidence" value="ECO:0007669"/>
    <property type="project" value="UniProtKB-KW"/>
</dbReference>
<dbReference type="CDD" id="cd07504">
    <property type="entry name" value="HAD_5NT"/>
    <property type="match status" value="1"/>
</dbReference>
<evidence type="ECO:0000256" key="7">
    <source>
        <dbReference type="ARBA" id="ARBA00022842"/>
    </source>
</evidence>
<evidence type="ECO:0000256" key="11">
    <source>
        <dbReference type="SAM" id="SignalP"/>
    </source>
</evidence>
<dbReference type="GO" id="GO:0009117">
    <property type="term" value="P:nucleotide metabolic process"/>
    <property type="evidence" value="ECO:0007669"/>
    <property type="project" value="UniProtKB-KW"/>
</dbReference>
<dbReference type="GO" id="GO:0008253">
    <property type="term" value="F:5'-nucleotidase activity"/>
    <property type="evidence" value="ECO:0007669"/>
    <property type="project" value="UniProtKB-EC"/>
</dbReference>